<sequence>MSAYVQYMPARLVCIGVAYADDWHMRMSALCRCAEYGYAVHILFSHFSTADPKNTTAGGGCLNLRFSEITGTDGRSAGKRLQKKSPWARKWKWGKWHEGIK</sequence>
<reference evidence="1" key="2">
    <citation type="journal article" date="2004" name="Gene">
        <title>Sequencing and analysis of the large virulence plasmid pLVPK of Klebsiella pneumoniae CG43.</title>
        <authorList>
            <person name="Chen Y.T."/>
            <person name="Chang H.Y."/>
            <person name="Lai Y.C."/>
            <person name="Pan C.C."/>
            <person name="Tsai S.F."/>
            <person name="Peng H.L."/>
        </authorList>
    </citation>
    <scope>NUCLEOTIDE SEQUENCE</scope>
    <source>
        <strain evidence="1">CG43</strain>
        <plasmid evidence="1">pLVPK</plasmid>
    </source>
</reference>
<evidence type="ECO:0000313" key="1">
    <source>
        <dbReference type="EMBL" id="AAR07700.1"/>
    </source>
</evidence>
<keyword evidence="1" id="KW-0614">Plasmid</keyword>
<geneLocation type="plasmid" evidence="1">
    <name>pLVPK</name>
</geneLocation>
<reference evidence="1" key="1">
    <citation type="submission" date="2003-09" db="EMBL/GenBank/DDBJ databases">
        <authorList>
            <person name="Chen Y.-T."/>
            <person name="Peng H.-L."/>
        </authorList>
    </citation>
    <scope>NUCLEOTIDE SEQUENCE</scope>
    <source>
        <strain evidence="1">CG43</strain>
        <plasmid evidence="1">pLVPK</plasmid>
    </source>
</reference>
<organism evidence="1">
    <name type="scientific">Klebsiella pneumoniae CG43</name>
    <dbReference type="NCBI Taxonomy" id="1244085"/>
    <lineage>
        <taxon>Bacteria</taxon>
        <taxon>Pseudomonadati</taxon>
        <taxon>Pseudomonadota</taxon>
        <taxon>Gammaproteobacteria</taxon>
        <taxon>Enterobacterales</taxon>
        <taxon>Enterobacteriaceae</taxon>
        <taxon>Klebsiella/Raoultella group</taxon>
        <taxon>Klebsiella</taxon>
        <taxon>Klebsiella pneumoniae complex</taxon>
    </lineage>
</organism>
<dbReference type="EMBL" id="AY378100">
    <property type="protein sequence ID" value="AAR07700.1"/>
    <property type="molecule type" value="Genomic_DNA"/>
</dbReference>
<name>Q6U621_KLEPN</name>
<proteinExistence type="predicted"/>
<accession>Q6U621</accession>
<protein>
    <submittedName>
        <fullName evidence="1">Uncharacterized protein</fullName>
    </submittedName>
</protein>
<gene>
    <name evidence="1" type="ORF">LV094</name>
</gene>
<dbReference type="AlphaFoldDB" id="Q6U621"/>